<dbReference type="AlphaFoldDB" id="A0A6S6WH41"/>
<protein>
    <submittedName>
        <fullName evidence="3">Proteasome-activating nucleotidase</fullName>
    </submittedName>
</protein>
<dbReference type="InterPro" id="IPR027417">
    <property type="entry name" value="P-loop_NTPase"/>
</dbReference>
<dbReference type="Pfam" id="PF00004">
    <property type="entry name" value="AAA"/>
    <property type="match status" value="1"/>
</dbReference>
<dbReference type="CDD" id="cd19481">
    <property type="entry name" value="RecA-like_protease"/>
    <property type="match status" value="1"/>
</dbReference>
<evidence type="ECO:0000313" key="3">
    <source>
        <dbReference type="EMBL" id="CAE7218837.1"/>
    </source>
</evidence>
<dbReference type="InterPro" id="IPR003593">
    <property type="entry name" value="AAA+_ATPase"/>
</dbReference>
<dbReference type="GO" id="GO:0005634">
    <property type="term" value="C:nucleus"/>
    <property type="evidence" value="ECO:0007669"/>
    <property type="project" value="TreeGrafter"/>
</dbReference>
<dbReference type="PANTHER" id="PTHR23077">
    <property type="entry name" value="AAA-FAMILY ATPASE"/>
    <property type="match status" value="1"/>
</dbReference>
<gene>
    <name evidence="3" type="ORF">PTTW11_11092</name>
</gene>
<proteinExistence type="predicted"/>
<dbReference type="SUPFAM" id="SSF52540">
    <property type="entry name" value="P-loop containing nucleoside triphosphate hydrolases"/>
    <property type="match status" value="1"/>
</dbReference>
<dbReference type="InterPro" id="IPR050168">
    <property type="entry name" value="AAA_ATPase_domain"/>
</dbReference>
<feature type="domain" description="AAA+ ATPase" evidence="2">
    <location>
        <begin position="232"/>
        <end position="361"/>
    </location>
</feature>
<evidence type="ECO:0000256" key="1">
    <source>
        <dbReference type="SAM" id="MobiDB-lite"/>
    </source>
</evidence>
<dbReference type="Gene3D" id="1.10.8.60">
    <property type="match status" value="1"/>
</dbReference>
<evidence type="ECO:0000259" key="2">
    <source>
        <dbReference type="SMART" id="SM00382"/>
    </source>
</evidence>
<feature type="compositionally biased region" description="Basic and acidic residues" evidence="1">
    <location>
        <begin position="438"/>
        <end position="448"/>
    </location>
</feature>
<dbReference type="EMBL" id="HG992988">
    <property type="protein sequence ID" value="CAE7218837.1"/>
    <property type="molecule type" value="Genomic_DNA"/>
</dbReference>
<dbReference type="Gene3D" id="3.40.50.300">
    <property type="entry name" value="P-loop containing nucleotide triphosphate hydrolases"/>
    <property type="match status" value="1"/>
</dbReference>
<dbReference type="GO" id="GO:0005524">
    <property type="term" value="F:ATP binding"/>
    <property type="evidence" value="ECO:0007669"/>
    <property type="project" value="InterPro"/>
</dbReference>
<keyword evidence="3" id="KW-0647">Proteasome</keyword>
<feature type="region of interest" description="Disordered" evidence="1">
    <location>
        <begin position="422"/>
        <end position="448"/>
    </location>
</feature>
<dbReference type="InterPro" id="IPR003959">
    <property type="entry name" value="ATPase_AAA_core"/>
</dbReference>
<sequence>MPAARTLLSSTTPSKDRVAQIFESHCSGERLETRDKVLTSLRDAYSDFHVTEVNEGKCSLFEFADADKATLVLDTEDEKFMATRKWVPVGEGVQKKMHPGDLVDDYRFARFQYIWQDHEFIVYYVAWADMLKSPDKVFYILYPRSSGSVTNGHCPETDALILAAGKWTSQLHSEIFVFDDGYWDKSKELWKAVSGSSWSDVVLNPTTKQSLIEDVMGFFNNRELYGAYGVPWKRGIILHGVPGNGKTASIKALMNALYAREDAIPSLYVKSLSTQCNTEQYAISEIFKKARTQAPCFLIFEDLDSLVKDETRSYFLNEVDGLESNDGILMIGSTNHLSRLDPAIAKRPSRFDRKYHFKIPGLEERKAYAQYWRSKLVGKEVEFPEDVVDVVAEMTEGFSFAYLKELFVMSLLGLVRGATGENEDVDAEDADEDEDEEKKEGEEEKAEKKEEELCTCAAKCATCHKPLPPTAASSATEKKTDEAVEADEEATLNNMVLPHVEIPEHLKDNVLLKVIRHQMCILHAEMDNTKEENWPGGKDSVKGGNANMAFSQAVRRARLRRARRC</sequence>
<accession>A0A6S6WH41</accession>
<dbReference type="GO" id="GO:0042254">
    <property type="term" value="P:ribosome biogenesis"/>
    <property type="evidence" value="ECO:0007669"/>
    <property type="project" value="TreeGrafter"/>
</dbReference>
<name>A0A6S6WH41_9PLEO</name>
<evidence type="ECO:0000313" key="4">
    <source>
        <dbReference type="Proteomes" id="UP000472372"/>
    </source>
</evidence>
<reference evidence="3" key="1">
    <citation type="submission" date="2021-02" db="EMBL/GenBank/DDBJ databases">
        <authorList>
            <person name="Syme A R."/>
            <person name="Syme A R."/>
            <person name="Moolhuijzen P."/>
        </authorList>
    </citation>
    <scope>NUCLEOTIDE SEQUENCE</scope>
    <source>
        <strain evidence="3">W1-1</strain>
    </source>
</reference>
<dbReference type="Proteomes" id="UP000472372">
    <property type="component" value="Chromosome 12"/>
</dbReference>
<organism evidence="3 4">
    <name type="scientific">Pyrenophora teres f. teres</name>
    <dbReference type="NCBI Taxonomy" id="97479"/>
    <lineage>
        <taxon>Eukaryota</taxon>
        <taxon>Fungi</taxon>
        <taxon>Dikarya</taxon>
        <taxon>Ascomycota</taxon>
        <taxon>Pezizomycotina</taxon>
        <taxon>Dothideomycetes</taxon>
        <taxon>Pleosporomycetidae</taxon>
        <taxon>Pleosporales</taxon>
        <taxon>Pleosporineae</taxon>
        <taxon>Pleosporaceae</taxon>
        <taxon>Pyrenophora</taxon>
    </lineage>
</organism>
<feature type="compositionally biased region" description="Acidic residues" evidence="1">
    <location>
        <begin position="422"/>
        <end position="437"/>
    </location>
</feature>
<dbReference type="GO" id="GO:1990275">
    <property type="term" value="F:preribosome binding"/>
    <property type="evidence" value="ECO:0007669"/>
    <property type="project" value="TreeGrafter"/>
</dbReference>
<dbReference type="GO" id="GO:0000502">
    <property type="term" value="C:proteasome complex"/>
    <property type="evidence" value="ECO:0007669"/>
    <property type="project" value="UniProtKB-KW"/>
</dbReference>
<dbReference type="GO" id="GO:0016887">
    <property type="term" value="F:ATP hydrolysis activity"/>
    <property type="evidence" value="ECO:0007669"/>
    <property type="project" value="InterPro"/>
</dbReference>
<dbReference type="SMART" id="SM00382">
    <property type="entry name" value="AAA"/>
    <property type="match status" value="1"/>
</dbReference>
<dbReference type="GO" id="GO:0003723">
    <property type="term" value="F:RNA binding"/>
    <property type="evidence" value="ECO:0007669"/>
    <property type="project" value="TreeGrafter"/>
</dbReference>
<dbReference type="PANTHER" id="PTHR23077:SF132">
    <property type="entry name" value="ATP-DEPENDENT ZN PROTEASE"/>
    <property type="match status" value="1"/>
</dbReference>